<organism evidence="3 4">
    <name type="scientific">Ancylostoma ceylanicum</name>
    <dbReference type="NCBI Taxonomy" id="53326"/>
    <lineage>
        <taxon>Eukaryota</taxon>
        <taxon>Metazoa</taxon>
        <taxon>Ecdysozoa</taxon>
        <taxon>Nematoda</taxon>
        <taxon>Chromadorea</taxon>
        <taxon>Rhabditida</taxon>
        <taxon>Rhabditina</taxon>
        <taxon>Rhabditomorpha</taxon>
        <taxon>Strongyloidea</taxon>
        <taxon>Ancylostomatidae</taxon>
        <taxon>Ancylostomatinae</taxon>
        <taxon>Ancylostoma</taxon>
    </lineage>
</organism>
<keyword evidence="2" id="KW-0812">Transmembrane</keyword>
<dbReference type="Proteomes" id="UP000024635">
    <property type="component" value="Unassembled WGS sequence"/>
</dbReference>
<feature type="transmembrane region" description="Helical" evidence="2">
    <location>
        <begin position="146"/>
        <end position="167"/>
    </location>
</feature>
<evidence type="ECO:0000313" key="3">
    <source>
        <dbReference type="EMBL" id="EYC02795.1"/>
    </source>
</evidence>
<comment type="caution">
    <text evidence="3">The sequence shown here is derived from an EMBL/GenBank/DDBJ whole genome shotgun (WGS) entry which is preliminary data.</text>
</comment>
<keyword evidence="2" id="KW-0472">Membrane</keyword>
<dbReference type="AlphaFoldDB" id="A0A016TJB6"/>
<dbReference type="EMBL" id="JARK01001434">
    <property type="protein sequence ID" value="EYC02795.1"/>
    <property type="molecule type" value="Genomic_DNA"/>
</dbReference>
<name>A0A016TJB6_9BILA</name>
<gene>
    <name evidence="3" type="primary">Acey_s0098.g3125</name>
    <name evidence="3" type="synonym">Acey-F54F12.2</name>
    <name evidence="3" type="ORF">Y032_0098g3125</name>
</gene>
<protein>
    <submittedName>
        <fullName evidence="3">Uncharacterized protein</fullName>
    </submittedName>
</protein>
<keyword evidence="4" id="KW-1185">Reference proteome</keyword>
<sequence>MFGVAPTVRFENDTVSCSTTTTDGEQEDYEMYKIHREGEKDKEKEKGKDKKNDKKRGKLSNIDEDDEKTKVTVIPIEESEETRRLERKKRSQEDMVADFVKILEQMMNPRQAVTSFVSAATGLAAVTVGTVYVYRLPETAVKAKKLVVILIIYGVLQVLLATAFFVTCMQTSIAVSKGVKDVHAALTGLHENPFRDGCMRLTHD</sequence>
<evidence type="ECO:0000256" key="1">
    <source>
        <dbReference type="SAM" id="MobiDB-lite"/>
    </source>
</evidence>
<proteinExistence type="predicted"/>
<dbReference type="OrthoDB" id="5812818at2759"/>
<reference evidence="4" key="1">
    <citation type="journal article" date="2015" name="Nat. Genet.">
        <title>The genome and transcriptome of the zoonotic hookworm Ancylostoma ceylanicum identify infection-specific gene families.</title>
        <authorList>
            <person name="Schwarz E.M."/>
            <person name="Hu Y."/>
            <person name="Antoshechkin I."/>
            <person name="Miller M.M."/>
            <person name="Sternberg P.W."/>
            <person name="Aroian R.V."/>
        </authorList>
    </citation>
    <scope>NUCLEOTIDE SEQUENCE</scope>
    <source>
        <strain evidence="4">HY135</strain>
    </source>
</reference>
<evidence type="ECO:0000256" key="2">
    <source>
        <dbReference type="SAM" id="Phobius"/>
    </source>
</evidence>
<feature type="compositionally biased region" description="Polar residues" evidence="1">
    <location>
        <begin position="13"/>
        <end position="23"/>
    </location>
</feature>
<feature type="region of interest" description="Disordered" evidence="1">
    <location>
        <begin position="13"/>
        <end position="63"/>
    </location>
</feature>
<evidence type="ECO:0000313" key="4">
    <source>
        <dbReference type="Proteomes" id="UP000024635"/>
    </source>
</evidence>
<keyword evidence="2" id="KW-1133">Transmembrane helix</keyword>
<feature type="transmembrane region" description="Helical" evidence="2">
    <location>
        <begin position="112"/>
        <end position="134"/>
    </location>
</feature>
<feature type="compositionally biased region" description="Basic and acidic residues" evidence="1">
    <location>
        <begin position="30"/>
        <end position="52"/>
    </location>
</feature>
<accession>A0A016TJB6</accession>